<evidence type="ECO:0000313" key="2">
    <source>
        <dbReference type="EMBL" id="AOZ95097.1"/>
    </source>
</evidence>
<dbReference type="EMBL" id="CP017831">
    <property type="protein sequence ID" value="AOZ95097.1"/>
    <property type="molecule type" value="Genomic_DNA"/>
</dbReference>
<feature type="transmembrane region" description="Helical" evidence="1">
    <location>
        <begin position="462"/>
        <end position="483"/>
    </location>
</feature>
<dbReference type="KEGG" id="bhu:bhn_I0061"/>
<gene>
    <name evidence="2" type="ORF">bhn_I0061</name>
</gene>
<organism evidence="2 3">
    <name type="scientific">Butyrivibrio hungatei</name>
    <dbReference type="NCBI Taxonomy" id="185008"/>
    <lineage>
        <taxon>Bacteria</taxon>
        <taxon>Bacillati</taxon>
        <taxon>Bacillota</taxon>
        <taxon>Clostridia</taxon>
        <taxon>Lachnospirales</taxon>
        <taxon>Lachnospiraceae</taxon>
        <taxon>Butyrivibrio</taxon>
    </lineage>
</organism>
<reference evidence="3" key="1">
    <citation type="submission" date="2016-10" db="EMBL/GenBank/DDBJ databases">
        <title>The complete genome sequence of the rumen bacterium Butyrivibrio hungatei MB2003.</title>
        <authorList>
            <person name="Palevich N."/>
            <person name="Kelly W.J."/>
            <person name="Leahy S.C."/>
            <person name="Altermann E."/>
            <person name="Rakonjac J."/>
            <person name="Attwood G.T."/>
        </authorList>
    </citation>
    <scope>NUCLEOTIDE SEQUENCE [LARGE SCALE GENOMIC DNA]</scope>
    <source>
        <strain evidence="3">MB2003</strain>
    </source>
</reference>
<accession>A0A1D9NXL1</accession>
<dbReference type="OrthoDB" id="9793966at2"/>
<evidence type="ECO:0000313" key="3">
    <source>
        <dbReference type="Proteomes" id="UP000179284"/>
    </source>
</evidence>
<protein>
    <submittedName>
        <fullName evidence="2">Flp pilus assembly protein TadC</fullName>
    </submittedName>
</protein>
<dbReference type="PANTHER" id="PTHR35007:SF2">
    <property type="entry name" value="PILUS ASSEMBLE PROTEIN"/>
    <property type="match status" value="1"/>
</dbReference>
<dbReference type="PANTHER" id="PTHR35007">
    <property type="entry name" value="INTEGRAL MEMBRANE PROTEIN-RELATED"/>
    <property type="match status" value="1"/>
</dbReference>
<dbReference type="Proteomes" id="UP000179284">
    <property type="component" value="Chromosome I"/>
</dbReference>
<dbReference type="GO" id="GO:0005886">
    <property type="term" value="C:plasma membrane"/>
    <property type="evidence" value="ECO:0007669"/>
    <property type="project" value="UniProtKB-SubCell"/>
</dbReference>
<dbReference type="AlphaFoldDB" id="A0A1D9NXL1"/>
<keyword evidence="1" id="KW-1133">Transmembrane helix</keyword>
<keyword evidence="3" id="KW-1185">Reference proteome</keyword>
<feature type="transmembrane region" description="Helical" evidence="1">
    <location>
        <begin position="81"/>
        <end position="104"/>
    </location>
</feature>
<sequence>MVFLYLIILIAVFVIWIMARNLELPSGITEDGIGRELLKVSLFIYNKLFRKRNPVKLESVRGYLTVLSNRKDIEQMETEYFIRKICIFLVMTLAGSLLALMMALSGMRGAHIVDGGTVSRKSYGEGSFETELVASNEDGEEIGEFDVLVNERSYTKEEADKLFEEASTEMERLILAENEELDEVRTDLDLVESVPGYPFSVYWKIDDYELMHYDGSLETDKIPSTGAVVTLTATYKYGDLSWQQVIPVNLIQKSLSPKERMIAGIQKLIKSADEKSVYDEQITLPQAYEGQAIVWKVKNEDNSLLILILTVIGGAAAYIFKDKELKRTMEERTEQMLSDYPQLVSKLVLYLGAGMTVRNVFEKLGRTYLKKLEQGGQKHFVYEELVRATRELSSGASEADVYERFGMRCVSQQYTRLSTLLSQNLRKGNSSLLNVLNEEATKAFNERMDTARKLGEEAGTKLLLPMILMLVIVMVIIMIPAYMAF</sequence>
<feature type="transmembrane region" description="Helical" evidence="1">
    <location>
        <begin position="340"/>
        <end position="361"/>
    </location>
</feature>
<feature type="transmembrane region" description="Helical" evidence="1">
    <location>
        <begin position="303"/>
        <end position="320"/>
    </location>
</feature>
<name>A0A1D9NXL1_9FIRM</name>
<proteinExistence type="predicted"/>
<keyword evidence="1" id="KW-0812">Transmembrane</keyword>
<dbReference type="RefSeq" id="WP_071174918.1">
    <property type="nucleotide sequence ID" value="NZ_CP017831.1"/>
</dbReference>
<keyword evidence="1" id="KW-0472">Membrane</keyword>
<evidence type="ECO:0000256" key="1">
    <source>
        <dbReference type="SAM" id="Phobius"/>
    </source>
</evidence>